<protein>
    <submittedName>
        <fullName evidence="2">Uncharacterized protein</fullName>
    </submittedName>
</protein>
<sequence>EEEKEQIAIAHDRLLEDNAALETENERLQLQLRRAVEAALL</sequence>
<dbReference type="Proteomes" id="UP001300502">
    <property type="component" value="Unassembled WGS sequence"/>
</dbReference>
<dbReference type="AlphaFoldDB" id="A0AAV9I5Z8"/>
<evidence type="ECO:0000313" key="2">
    <source>
        <dbReference type="EMBL" id="KAK4522464.1"/>
    </source>
</evidence>
<keyword evidence="3" id="KW-1185">Reference proteome</keyword>
<comment type="caution">
    <text evidence="2">The sequence shown here is derived from an EMBL/GenBank/DDBJ whole genome shotgun (WGS) entry which is preliminary data.</text>
</comment>
<evidence type="ECO:0000313" key="3">
    <source>
        <dbReference type="Proteomes" id="UP001300502"/>
    </source>
</evidence>
<feature type="non-terminal residue" evidence="2">
    <location>
        <position position="1"/>
    </location>
</feature>
<proteinExistence type="predicted"/>
<organism evidence="2 3">
    <name type="scientific">Galdieria yellowstonensis</name>
    <dbReference type="NCBI Taxonomy" id="3028027"/>
    <lineage>
        <taxon>Eukaryota</taxon>
        <taxon>Rhodophyta</taxon>
        <taxon>Bangiophyceae</taxon>
        <taxon>Galdieriales</taxon>
        <taxon>Galdieriaceae</taxon>
        <taxon>Galdieria</taxon>
    </lineage>
</organism>
<keyword evidence="1" id="KW-0175">Coiled coil</keyword>
<reference evidence="2 3" key="1">
    <citation type="submission" date="2022-07" db="EMBL/GenBank/DDBJ databases">
        <title>Genome-wide signatures of adaptation to extreme environments.</title>
        <authorList>
            <person name="Cho C.H."/>
            <person name="Yoon H.S."/>
        </authorList>
    </citation>
    <scope>NUCLEOTIDE SEQUENCE [LARGE SCALE GENOMIC DNA]</scope>
    <source>
        <strain evidence="2 3">108.79 E11</strain>
    </source>
</reference>
<feature type="coiled-coil region" evidence="1">
    <location>
        <begin position="11"/>
        <end position="38"/>
    </location>
</feature>
<evidence type="ECO:0000256" key="1">
    <source>
        <dbReference type="SAM" id="Coils"/>
    </source>
</evidence>
<gene>
    <name evidence="2" type="ORF">GAYE_HTGSCF31FUTG100G0352IC</name>
</gene>
<dbReference type="EMBL" id="JANCYU010000005">
    <property type="protein sequence ID" value="KAK4522464.1"/>
    <property type="molecule type" value="Genomic_DNA"/>
</dbReference>
<accession>A0AAV9I5Z8</accession>
<name>A0AAV9I5Z8_9RHOD</name>